<feature type="compositionally biased region" description="Acidic residues" evidence="1">
    <location>
        <begin position="176"/>
        <end position="188"/>
    </location>
</feature>
<proteinExistence type="predicted"/>
<organism evidence="2 3">
    <name type="scientific">Neurospora hispaniola</name>
    <dbReference type="NCBI Taxonomy" id="588809"/>
    <lineage>
        <taxon>Eukaryota</taxon>
        <taxon>Fungi</taxon>
        <taxon>Dikarya</taxon>
        <taxon>Ascomycota</taxon>
        <taxon>Pezizomycotina</taxon>
        <taxon>Sordariomycetes</taxon>
        <taxon>Sordariomycetidae</taxon>
        <taxon>Sordariales</taxon>
        <taxon>Sordariaceae</taxon>
        <taxon>Neurospora</taxon>
    </lineage>
</organism>
<keyword evidence="3" id="KW-1185">Reference proteome</keyword>
<dbReference type="AlphaFoldDB" id="A0AAJ0ID07"/>
<evidence type="ECO:0000256" key="1">
    <source>
        <dbReference type="SAM" id="MobiDB-lite"/>
    </source>
</evidence>
<dbReference type="EMBL" id="JAULSX010000002">
    <property type="protein sequence ID" value="KAK3497479.1"/>
    <property type="molecule type" value="Genomic_DNA"/>
</dbReference>
<gene>
    <name evidence="2" type="ORF">B0T23DRAFT_310554</name>
</gene>
<comment type="caution">
    <text evidence="2">The sequence shown here is derived from an EMBL/GenBank/DDBJ whole genome shotgun (WGS) entry which is preliminary data.</text>
</comment>
<name>A0AAJ0ID07_9PEZI</name>
<dbReference type="GeneID" id="87872213"/>
<evidence type="ECO:0000313" key="3">
    <source>
        <dbReference type="Proteomes" id="UP001285908"/>
    </source>
</evidence>
<evidence type="ECO:0000313" key="2">
    <source>
        <dbReference type="EMBL" id="KAK3497479.1"/>
    </source>
</evidence>
<sequence>MSSFPIHWAATAARMKAAPPNIRPKMPAQNTTTLKRNRFNIIPDTKTRRDRLLHPQNGLLPRLPHLDASSLSTTRLHPSFLFLSSMSAIDPVCSISAITSSSTLNKHQLTQLLSTPGTGDIQREGIKANNVLPPFTVLMLQYQALSASNMIVRMKDRLRESKHNDDHLVSGNDKGDGEEECAGEDNKEEDNRKIEG</sequence>
<dbReference type="RefSeq" id="XP_062695743.1">
    <property type="nucleotide sequence ID" value="XM_062834591.1"/>
</dbReference>
<reference evidence="2 3" key="1">
    <citation type="journal article" date="2023" name="Mol. Phylogenet. Evol.">
        <title>Genome-scale phylogeny and comparative genomics of the fungal order Sordariales.</title>
        <authorList>
            <person name="Hensen N."/>
            <person name="Bonometti L."/>
            <person name="Westerberg I."/>
            <person name="Brannstrom I.O."/>
            <person name="Guillou S."/>
            <person name="Cros-Aarteil S."/>
            <person name="Calhoun S."/>
            <person name="Haridas S."/>
            <person name="Kuo A."/>
            <person name="Mondo S."/>
            <person name="Pangilinan J."/>
            <person name="Riley R."/>
            <person name="LaButti K."/>
            <person name="Andreopoulos B."/>
            <person name="Lipzen A."/>
            <person name="Chen C."/>
            <person name="Yan M."/>
            <person name="Daum C."/>
            <person name="Ng V."/>
            <person name="Clum A."/>
            <person name="Steindorff A."/>
            <person name="Ohm R.A."/>
            <person name="Martin F."/>
            <person name="Silar P."/>
            <person name="Natvig D.O."/>
            <person name="Lalanne C."/>
            <person name="Gautier V."/>
            <person name="Ament-Velasquez S.L."/>
            <person name="Kruys A."/>
            <person name="Hutchinson M.I."/>
            <person name="Powell A.J."/>
            <person name="Barry K."/>
            <person name="Miller A.N."/>
            <person name="Grigoriev I.V."/>
            <person name="Debuchy R."/>
            <person name="Gladieux P."/>
            <person name="Hiltunen Thoren M."/>
            <person name="Johannesson H."/>
        </authorList>
    </citation>
    <scope>NUCLEOTIDE SEQUENCE [LARGE SCALE GENOMIC DNA]</scope>
    <source>
        <strain evidence="2 3">FGSC 10403</strain>
    </source>
</reference>
<dbReference type="Proteomes" id="UP001285908">
    <property type="component" value="Unassembled WGS sequence"/>
</dbReference>
<feature type="region of interest" description="Disordered" evidence="1">
    <location>
        <begin position="161"/>
        <end position="196"/>
    </location>
</feature>
<accession>A0AAJ0ID07</accession>
<protein>
    <submittedName>
        <fullName evidence="2">Uncharacterized protein</fullName>
    </submittedName>
</protein>